<evidence type="ECO:0000313" key="2">
    <source>
        <dbReference type="EMBL" id="BAB91798.1"/>
    </source>
</evidence>
<feature type="region of interest" description="Disordered" evidence="1">
    <location>
        <begin position="1"/>
        <end position="44"/>
    </location>
</feature>
<gene>
    <name evidence="2" type="primary">P0022F12.5</name>
</gene>
<sequence>MRRQRSEPAVRQAARRWPRGLRQPAVAVASPSSDPGGEAAREIGVHAAAAEQAGRVASGRAAAARTRGGSLQRWWRVGGTRVAAISPPPDPGGEEAGRRRRSKAGRVVADGRREAGSGLPGGQRPARGGQRGRRWGAAADCARGQRRPARAE</sequence>
<reference evidence="2" key="1">
    <citation type="journal article" date="2002" name="Nature">
        <title>The genome sequence and structure of rice chromosome 1.</title>
        <authorList>
            <person name="Sasaki T."/>
            <person name="Matsumoto T."/>
            <person name="Yamamoto K."/>
            <person name="Sakata K."/>
            <person name="Baba T."/>
            <person name="Katayose Y."/>
            <person name="Wu J."/>
            <person name="Niimura Y."/>
            <person name="Cheng Z."/>
            <person name="Nagamura Y."/>
            <person name="Antonio B.A."/>
            <person name="Kanamori H."/>
            <person name="Hosokawa S."/>
            <person name="Masukawa M."/>
            <person name="Arikawa K."/>
            <person name="Chiden Y."/>
            <person name="Hayashi M."/>
            <person name="Okamoto M."/>
            <person name="Ando T."/>
            <person name="Aoki H."/>
            <person name="Arita K."/>
            <person name="Hamada M."/>
            <person name="Harada C."/>
            <person name="Hijishita S."/>
            <person name="Honda M."/>
            <person name="Ichikawa Y."/>
            <person name="Idonuma A."/>
            <person name="Iijima M."/>
            <person name="Ikeda M."/>
            <person name="Ikeno M."/>
            <person name="Itoh S."/>
            <person name="Itoh T."/>
            <person name="Itoh Y."/>
            <person name="Itoh Y."/>
            <person name="Iwabuchi A."/>
            <person name="Kamiya K."/>
            <person name="Karasawa W."/>
            <person name="Katagiri S."/>
            <person name="Kikuta A."/>
            <person name="Kobayashi N."/>
            <person name="Kono I."/>
            <person name="Machita K."/>
            <person name="Maehara T."/>
            <person name="Mizuno H."/>
            <person name="Mizubayashi T."/>
            <person name="Mukai Y."/>
            <person name="Nagasaki H."/>
            <person name="Nakashima M."/>
            <person name="Nakama Y."/>
            <person name="Nakamichi Y."/>
            <person name="Nakamura M."/>
            <person name="Namiki N."/>
            <person name="Negishi M."/>
            <person name="Ohta I."/>
            <person name="Ono N."/>
            <person name="Saji S."/>
            <person name="Sakai K."/>
            <person name="Shibata M."/>
            <person name="Shimokawa T."/>
            <person name="Shomura A."/>
            <person name="Song J."/>
            <person name="Takazaki Y."/>
            <person name="Terasawa K."/>
            <person name="Tsuji K."/>
            <person name="Waki K."/>
            <person name="Yamagata H."/>
            <person name="Yamane H."/>
            <person name="Yoshiki S."/>
            <person name="Yoshihara R."/>
            <person name="Yukawa K."/>
            <person name="Zhong H."/>
            <person name="Iwama H."/>
            <person name="Endo T."/>
            <person name="Ito H."/>
            <person name="Hahn J.H."/>
            <person name="Kim H.I."/>
            <person name="Eun M.Y."/>
            <person name="Yano M."/>
            <person name="Jiang J."/>
            <person name="Gojobori T."/>
        </authorList>
    </citation>
    <scope>NUCLEOTIDE SEQUENCE [LARGE SCALE GENOMIC DNA]</scope>
</reference>
<evidence type="ECO:0000256" key="1">
    <source>
        <dbReference type="SAM" id="MobiDB-lite"/>
    </source>
</evidence>
<organism evidence="2">
    <name type="scientific">Oryza sativa subsp. japonica</name>
    <name type="common">Rice</name>
    <dbReference type="NCBI Taxonomy" id="39947"/>
    <lineage>
        <taxon>Eukaryota</taxon>
        <taxon>Viridiplantae</taxon>
        <taxon>Streptophyta</taxon>
        <taxon>Embryophyta</taxon>
        <taxon>Tracheophyta</taxon>
        <taxon>Spermatophyta</taxon>
        <taxon>Magnoliopsida</taxon>
        <taxon>Liliopsida</taxon>
        <taxon>Poales</taxon>
        <taxon>Poaceae</taxon>
        <taxon>BOP clade</taxon>
        <taxon>Oryzoideae</taxon>
        <taxon>Oryzeae</taxon>
        <taxon>Oryzinae</taxon>
        <taxon>Oryza</taxon>
        <taxon>Oryza sativa</taxon>
    </lineage>
</organism>
<dbReference type="AlphaFoldDB" id="Q8LQZ4"/>
<accession>Q8LQZ4</accession>
<feature type="region of interest" description="Disordered" evidence="1">
    <location>
        <begin position="79"/>
        <end position="152"/>
    </location>
</feature>
<dbReference type="Proteomes" id="UP000817658">
    <property type="component" value="Chromosome 1"/>
</dbReference>
<name>Q8LQZ4_ORYSJ</name>
<dbReference type="EMBL" id="AP003310">
    <property type="protein sequence ID" value="BAB91798.1"/>
    <property type="molecule type" value="Genomic_DNA"/>
</dbReference>
<protein>
    <submittedName>
        <fullName evidence="2">Uncharacterized protein P0022F12.5</fullName>
    </submittedName>
</protein>
<proteinExistence type="predicted"/>